<dbReference type="InterPro" id="IPR015500">
    <property type="entry name" value="Peptidase_S8_subtilisin-rel"/>
</dbReference>
<dbReference type="eggNOG" id="COG1404">
    <property type="taxonomic scope" value="Bacteria"/>
</dbReference>
<accession>A3QF26</accession>
<feature type="chain" id="PRO_5002658017" evidence="9">
    <location>
        <begin position="24"/>
        <end position="605"/>
    </location>
</feature>
<dbReference type="PROSITE" id="PS51892">
    <property type="entry name" value="SUBTILASE"/>
    <property type="match status" value="1"/>
</dbReference>
<evidence type="ECO:0000256" key="2">
    <source>
        <dbReference type="ARBA" id="ARBA00022670"/>
    </source>
</evidence>
<dbReference type="PROSITE" id="PS00136">
    <property type="entry name" value="SUBTILASE_ASP"/>
    <property type="match status" value="1"/>
</dbReference>
<sequence length="605" mass="62607" precursor="true">MKISKLAGMISLITLGIAASSQAADNRYVVQVDNQHKGIVKALAVKSGATIELDGDGFFAASFNAQDLAQVKGLLNNPHVKLVEEDQRRTLQSLYQDDAGDPMLSQLTPYAIYQSQADQVDFVPGAGIKVCVIDSGLDRSNPDFNWGAITGDNDSGTGDWDVNGGPHGTHVAGTIGAADNGIGVVGMAPGVDMHIIKVFTASGWAYSSDLAHATDLCSQAGANIISMSLGGGGASSIESNAFEAFTQAGGLVVAAAGNDGNNARSYPAAYPAVMMVGANDADNNIASFSQFPSCSSGRGKHATQDEMTCVEVTAGGVQTLSTYPAEMATIAAMSADDVFFEASAMENIGSASGSTYFMGTAETLDTRAQGSVCVIDRGNISFHDKVANCEASGGIGAIIVNNVDGMLYGTLGDANSTQIPAVGAALSDRTALISATQASVSIASGDYGYMSGTSMATPAVSGVAALVWSNFPECTGSEIRQALKATAEDQGIPGHDEYFGYGIVKAKAAYDYLQSSGCNGQGGTPGTFSLNAEYEYARGKHRVNLTTVAASSPKVDIYRNEQLIATVAANTLYTDSFGRKATGNFNYKACEENTQICTETQSVNF</sequence>
<gene>
    <name evidence="11" type="ordered locus">Shew_2208</name>
</gene>
<dbReference type="STRING" id="323850.Shew_2208"/>
<dbReference type="PANTHER" id="PTHR43806:SF11">
    <property type="entry name" value="CEREVISIN-RELATED"/>
    <property type="match status" value="1"/>
</dbReference>
<dbReference type="InterPro" id="IPR022398">
    <property type="entry name" value="Peptidase_S8_His-AS"/>
</dbReference>
<evidence type="ECO:0000256" key="6">
    <source>
        <dbReference type="PIRSR" id="PIRSR615500-1"/>
    </source>
</evidence>
<dbReference type="Pfam" id="PF00082">
    <property type="entry name" value="Peptidase_S8"/>
    <property type="match status" value="2"/>
</dbReference>
<keyword evidence="2 7" id="KW-0645">Protease</keyword>
<proteinExistence type="inferred from homology"/>
<dbReference type="InterPro" id="IPR023828">
    <property type="entry name" value="Peptidase_S8_Ser-AS"/>
</dbReference>
<dbReference type="PROSITE" id="PS00137">
    <property type="entry name" value="SUBTILASE_HIS"/>
    <property type="match status" value="1"/>
</dbReference>
<dbReference type="KEGG" id="slo:Shew_2208"/>
<dbReference type="Gene3D" id="3.50.30.30">
    <property type="match status" value="1"/>
</dbReference>
<dbReference type="SUPFAM" id="SSF52743">
    <property type="entry name" value="Subtilisin-like"/>
    <property type="match status" value="1"/>
</dbReference>
<evidence type="ECO:0000313" key="11">
    <source>
        <dbReference type="EMBL" id="ABO24074.1"/>
    </source>
</evidence>
<dbReference type="HOGENOM" id="CLU_011263_15_3_6"/>
<feature type="active site" description="Charge relay system" evidence="6 7">
    <location>
        <position position="167"/>
    </location>
</feature>
<evidence type="ECO:0000256" key="9">
    <source>
        <dbReference type="SAM" id="SignalP"/>
    </source>
</evidence>
<evidence type="ECO:0000256" key="7">
    <source>
        <dbReference type="PROSITE-ProRule" id="PRU01240"/>
    </source>
</evidence>
<keyword evidence="9" id="KW-0732">Signal</keyword>
<dbReference type="RefSeq" id="WP_011866006.1">
    <property type="nucleotide sequence ID" value="NC_009092.1"/>
</dbReference>
<dbReference type="EMBL" id="CP000606">
    <property type="protein sequence ID" value="ABO24074.1"/>
    <property type="molecule type" value="Genomic_DNA"/>
</dbReference>
<keyword evidence="4 7" id="KW-0378">Hydrolase</keyword>
<protein>
    <submittedName>
        <fullName evidence="11">Peptidase S8 and S53, subtilisin, kexin, sedolisin</fullName>
    </submittedName>
</protein>
<dbReference type="InterPro" id="IPR000209">
    <property type="entry name" value="Peptidase_S8/S53_dom"/>
</dbReference>
<dbReference type="GO" id="GO:0006508">
    <property type="term" value="P:proteolysis"/>
    <property type="evidence" value="ECO:0007669"/>
    <property type="project" value="UniProtKB-KW"/>
</dbReference>
<dbReference type="OrthoDB" id="9790784at2"/>
<dbReference type="PANTHER" id="PTHR43806">
    <property type="entry name" value="PEPTIDASE S8"/>
    <property type="match status" value="1"/>
</dbReference>
<comment type="similarity">
    <text evidence="1 7 8">Belongs to the peptidase S8 family.</text>
</comment>
<dbReference type="InterPro" id="IPR036852">
    <property type="entry name" value="Peptidase_S8/S53_dom_sf"/>
</dbReference>
<feature type="signal peptide" evidence="9">
    <location>
        <begin position="1"/>
        <end position="23"/>
    </location>
</feature>
<dbReference type="AlphaFoldDB" id="A3QF26"/>
<evidence type="ECO:0000256" key="5">
    <source>
        <dbReference type="ARBA" id="ARBA00022825"/>
    </source>
</evidence>
<dbReference type="InterPro" id="IPR023827">
    <property type="entry name" value="Peptidase_S8_Asp-AS"/>
</dbReference>
<dbReference type="PRINTS" id="PR00723">
    <property type="entry name" value="SUBTILISIN"/>
</dbReference>
<evidence type="ECO:0000256" key="3">
    <source>
        <dbReference type="ARBA" id="ARBA00022723"/>
    </source>
</evidence>
<name>A3QF26_SHELP</name>
<reference evidence="11 12" key="1">
    <citation type="submission" date="2007-03" db="EMBL/GenBank/DDBJ databases">
        <title>Complete sequence of Shewanella loihica PV-4.</title>
        <authorList>
            <consortium name="US DOE Joint Genome Institute"/>
            <person name="Copeland A."/>
            <person name="Lucas S."/>
            <person name="Lapidus A."/>
            <person name="Barry K."/>
            <person name="Detter J.C."/>
            <person name="Glavina del Rio T."/>
            <person name="Hammon N."/>
            <person name="Israni S."/>
            <person name="Dalin E."/>
            <person name="Tice H."/>
            <person name="Pitluck S."/>
            <person name="Chain P."/>
            <person name="Malfatti S."/>
            <person name="Shin M."/>
            <person name="Vergez L."/>
            <person name="Schmutz J."/>
            <person name="Larimer F."/>
            <person name="Land M."/>
            <person name="Hauser L."/>
            <person name="Kyrpides N."/>
            <person name="Mikhailova N."/>
            <person name="Romine M.F."/>
            <person name="Serres G."/>
            <person name="Fredrickson J."/>
            <person name="Tiedje J."/>
            <person name="Richardson P."/>
        </authorList>
    </citation>
    <scope>NUCLEOTIDE SEQUENCE [LARGE SCALE GENOMIC DNA]</scope>
    <source>
        <strain evidence="12">ATCC BAA-1088 / PV-4</strain>
    </source>
</reference>
<feature type="domain" description="Peptidase S8/S53" evidence="10">
    <location>
        <begin position="125"/>
        <end position="316"/>
    </location>
</feature>
<feature type="active site" description="Charge relay system" evidence="6 7">
    <location>
        <position position="454"/>
    </location>
</feature>
<dbReference type="GO" id="GO:0046872">
    <property type="term" value="F:metal ion binding"/>
    <property type="evidence" value="ECO:0007669"/>
    <property type="project" value="UniProtKB-KW"/>
</dbReference>
<evidence type="ECO:0000259" key="10">
    <source>
        <dbReference type="Pfam" id="PF00082"/>
    </source>
</evidence>
<dbReference type="Proteomes" id="UP000001558">
    <property type="component" value="Chromosome"/>
</dbReference>
<dbReference type="InterPro" id="IPR050131">
    <property type="entry name" value="Peptidase_S8_subtilisin-like"/>
</dbReference>
<organism evidence="11 12">
    <name type="scientific">Shewanella loihica (strain ATCC BAA-1088 / PV-4)</name>
    <dbReference type="NCBI Taxonomy" id="323850"/>
    <lineage>
        <taxon>Bacteria</taxon>
        <taxon>Pseudomonadati</taxon>
        <taxon>Pseudomonadota</taxon>
        <taxon>Gammaproteobacteria</taxon>
        <taxon>Alteromonadales</taxon>
        <taxon>Shewanellaceae</taxon>
        <taxon>Shewanella</taxon>
    </lineage>
</organism>
<evidence type="ECO:0000256" key="4">
    <source>
        <dbReference type="ARBA" id="ARBA00022801"/>
    </source>
</evidence>
<dbReference type="Gene3D" id="3.40.50.200">
    <property type="entry name" value="Peptidase S8/S53 domain"/>
    <property type="match status" value="1"/>
</dbReference>
<evidence type="ECO:0000313" key="12">
    <source>
        <dbReference type="Proteomes" id="UP000001558"/>
    </source>
</evidence>
<dbReference type="GO" id="GO:0005615">
    <property type="term" value="C:extracellular space"/>
    <property type="evidence" value="ECO:0007669"/>
    <property type="project" value="TreeGrafter"/>
</dbReference>
<dbReference type="GO" id="GO:0004252">
    <property type="term" value="F:serine-type endopeptidase activity"/>
    <property type="evidence" value="ECO:0007669"/>
    <property type="project" value="UniProtKB-UniRule"/>
</dbReference>
<dbReference type="PROSITE" id="PS00138">
    <property type="entry name" value="SUBTILASE_SER"/>
    <property type="match status" value="1"/>
</dbReference>
<dbReference type="InterPro" id="IPR034202">
    <property type="entry name" value="Subtilisin_Carlsberg-like"/>
</dbReference>
<feature type="active site" description="Charge relay system" evidence="6 7">
    <location>
        <position position="134"/>
    </location>
</feature>
<evidence type="ECO:0000256" key="1">
    <source>
        <dbReference type="ARBA" id="ARBA00011073"/>
    </source>
</evidence>
<dbReference type="CDD" id="cd07477">
    <property type="entry name" value="Peptidases_S8_Subtilisin_subset"/>
    <property type="match status" value="1"/>
</dbReference>
<keyword evidence="3" id="KW-0479">Metal-binding</keyword>
<keyword evidence="12" id="KW-1185">Reference proteome</keyword>
<feature type="domain" description="Peptidase S8/S53" evidence="10">
    <location>
        <begin position="417"/>
        <end position="502"/>
    </location>
</feature>
<keyword evidence="5 7" id="KW-0720">Serine protease</keyword>
<evidence type="ECO:0000256" key="8">
    <source>
        <dbReference type="RuleBase" id="RU003355"/>
    </source>
</evidence>